<protein>
    <submittedName>
        <fullName evidence="2">Tetratricopeptide repeat protein</fullName>
    </submittedName>
</protein>
<dbReference type="AlphaFoldDB" id="A0AAU8J376"/>
<sequence length="754" mass="82243">MDEKPFGRLLREARQRSLLTLENLAEASGVSVRAISDMERGKSVPRQATLRELMDALALDDSRRQALTRASVRRTEEVPRQLPPDPAVFRGRDEAMTAARHITSQISVRGAHVVIGAVGGMAGVGKTTLAVHWAHRIADGFPDGQLYVNLRGFEASGRPMDPEEALGRFLSALGVPSGEMPSTVEARSVLFREKCSSRRLIVVLDNARDAEQVRPLLPASAGCLTIITSRNQLSGLAASEGASRISLDVWTRDEALAALAARIGEERCGAEPEAAARLVELCGFLPLAVAIVGAQLSAAPRMALSRGVHELLESLPRLDALSTDDQQVDVRAVFSWSYRALTADSARFFRHLAVHPGPAVSTEAAASLAAVGMPTARRYLRELVSASLLSRDAEGRYVMHDLVRAYGAELLEREQDDRSGAETRLLDYLRHNAHTARLIMDTRPWEEPPHSPAPGVVQVAIADRAEAMDWFHQEDAAVTAGLHTGGDDPRLLRPRIELIHTWQSYLIVTGRWAEQLTIQRIGLDAALVLDDPSAIAKTSAPLARALVLTGQDDLVDEQVELMRAQLDRLDPKMRAHTEHNLAWVLHRLRRHAESVRHSRNALAVYRTLPQRNDVARALNDLGWRLVQIGEYQEALACCEEALPVFQSNGNLCDEAATWDSIGYARQSLGDVGGAIADYRKSLAILEEVFDPYNQADVLDRLAAAHLHLGDEEQARAGWLRAAALLQSLGSPLAADMTAKAQAVGPGPAAESVRT</sequence>
<dbReference type="SUPFAM" id="SSF47413">
    <property type="entry name" value="lambda repressor-like DNA-binding domains"/>
    <property type="match status" value="1"/>
</dbReference>
<dbReference type="GO" id="GO:0043531">
    <property type="term" value="F:ADP binding"/>
    <property type="evidence" value="ECO:0007669"/>
    <property type="project" value="InterPro"/>
</dbReference>
<dbReference type="SUPFAM" id="SSF52540">
    <property type="entry name" value="P-loop containing nucleoside triphosphate hydrolases"/>
    <property type="match status" value="1"/>
</dbReference>
<dbReference type="InterPro" id="IPR010982">
    <property type="entry name" value="Lambda_DNA-bd_dom_sf"/>
</dbReference>
<proteinExistence type="predicted"/>
<dbReference type="SUPFAM" id="SSF48452">
    <property type="entry name" value="TPR-like"/>
    <property type="match status" value="1"/>
</dbReference>
<dbReference type="KEGG" id="stac:ABII15_37890"/>
<dbReference type="InterPro" id="IPR027417">
    <property type="entry name" value="P-loop_NTPase"/>
</dbReference>
<dbReference type="InterPro" id="IPR001387">
    <property type="entry name" value="Cro/C1-type_HTH"/>
</dbReference>
<dbReference type="Pfam" id="PF13424">
    <property type="entry name" value="TPR_12"/>
    <property type="match status" value="1"/>
</dbReference>
<organism evidence="2">
    <name type="scientific">Streptomyces tabacisoli</name>
    <dbReference type="NCBI Taxonomy" id="3156398"/>
    <lineage>
        <taxon>Bacteria</taxon>
        <taxon>Bacillati</taxon>
        <taxon>Actinomycetota</taxon>
        <taxon>Actinomycetes</taxon>
        <taxon>Kitasatosporales</taxon>
        <taxon>Streptomycetaceae</taxon>
        <taxon>Streptomyces</taxon>
    </lineage>
</organism>
<dbReference type="InterPro" id="IPR019734">
    <property type="entry name" value="TPR_rpt"/>
</dbReference>
<dbReference type="InterPro" id="IPR036388">
    <property type="entry name" value="WH-like_DNA-bd_sf"/>
</dbReference>
<dbReference type="Gene3D" id="1.10.10.10">
    <property type="entry name" value="Winged helix-like DNA-binding domain superfamily/Winged helix DNA-binding domain"/>
    <property type="match status" value="1"/>
</dbReference>
<accession>A0AAU8J376</accession>
<dbReference type="InterPro" id="IPR011990">
    <property type="entry name" value="TPR-like_helical_dom_sf"/>
</dbReference>
<dbReference type="GO" id="GO:0003677">
    <property type="term" value="F:DNA binding"/>
    <property type="evidence" value="ECO:0007669"/>
    <property type="project" value="InterPro"/>
</dbReference>
<dbReference type="PROSITE" id="PS50943">
    <property type="entry name" value="HTH_CROC1"/>
    <property type="match status" value="1"/>
</dbReference>
<dbReference type="SMART" id="SM00530">
    <property type="entry name" value="HTH_XRE"/>
    <property type="match status" value="1"/>
</dbReference>
<evidence type="ECO:0000313" key="2">
    <source>
        <dbReference type="EMBL" id="XCJ75402.1"/>
    </source>
</evidence>
<dbReference type="PRINTS" id="PR00364">
    <property type="entry name" value="DISEASERSIST"/>
</dbReference>
<dbReference type="Pfam" id="PF13560">
    <property type="entry name" value="HTH_31"/>
    <property type="match status" value="1"/>
</dbReference>
<evidence type="ECO:0000259" key="1">
    <source>
        <dbReference type="PROSITE" id="PS50943"/>
    </source>
</evidence>
<dbReference type="CDD" id="cd00093">
    <property type="entry name" value="HTH_XRE"/>
    <property type="match status" value="1"/>
</dbReference>
<dbReference type="PANTHER" id="PTHR47691">
    <property type="entry name" value="REGULATOR-RELATED"/>
    <property type="match status" value="1"/>
</dbReference>
<gene>
    <name evidence="2" type="ORF">ABII15_37890</name>
</gene>
<feature type="domain" description="HTH cro/C1-type" evidence="1">
    <location>
        <begin position="10"/>
        <end position="62"/>
    </location>
</feature>
<reference evidence="2" key="1">
    <citation type="submission" date="2024-06" db="EMBL/GenBank/DDBJ databases">
        <title>Streptomyces sp. strain HUAS MG91 genome sequences.</title>
        <authorList>
            <person name="Mo P."/>
        </authorList>
    </citation>
    <scope>NUCLEOTIDE SEQUENCE</scope>
    <source>
        <strain evidence="2">HUAS MG91</strain>
    </source>
</reference>
<dbReference type="SMART" id="SM00028">
    <property type="entry name" value="TPR"/>
    <property type="match status" value="4"/>
</dbReference>
<dbReference type="Gene3D" id="3.40.50.300">
    <property type="entry name" value="P-loop containing nucleotide triphosphate hydrolases"/>
    <property type="match status" value="1"/>
</dbReference>
<dbReference type="RefSeq" id="WP_353946833.1">
    <property type="nucleotide sequence ID" value="NZ_CP159534.1"/>
</dbReference>
<dbReference type="EMBL" id="CP159534">
    <property type="protein sequence ID" value="XCJ75402.1"/>
    <property type="molecule type" value="Genomic_DNA"/>
</dbReference>
<dbReference type="PANTHER" id="PTHR47691:SF3">
    <property type="entry name" value="HTH-TYPE TRANSCRIPTIONAL REGULATOR RV0890C-RELATED"/>
    <property type="match status" value="1"/>
</dbReference>
<dbReference type="Gene3D" id="1.25.40.10">
    <property type="entry name" value="Tetratricopeptide repeat domain"/>
    <property type="match status" value="1"/>
</dbReference>
<name>A0AAU8J376_9ACTN</name>
<dbReference type="Gene3D" id="1.10.260.40">
    <property type="entry name" value="lambda repressor-like DNA-binding domains"/>
    <property type="match status" value="1"/>
</dbReference>